<dbReference type="InterPro" id="IPR016187">
    <property type="entry name" value="CTDL_fold"/>
</dbReference>
<dbReference type="PANTHER" id="PTHR45784">
    <property type="entry name" value="C-TYPE LECTIN DOMAIN FAMILY 20 MEMBER A-RELATED"/>
    <property type="match status" value="1"/>
</dbReference>
<dbReference type="PANTHER" id="PTHR45784:SF8">
    <property type="entry name" value="C-TYPE MANNOSE RECEPTOR 2-RELATED"/>
    <property type="match status" value="1"/>
</dbReference>
<evidence type="ECO:0000313" key="3">
    <source>
        <dbReference type="EMBL" id="ROL45533.1"/>
    </source>
</evidence>
<accession>A0A3N0YHA0</accession>
<dbReference type="InterPro" id="IPR016186">
    <property type="entry name" value="C-type_lectin-like/link_sf"/>
</dbReference>
<reference evidence="3 4" key="1">
    <citation type="submission" date="2018-10" db="EMBL/GenBank/DDBJ databases">
        <title>Genome assembly for a Yunnan-Guizhou Plateau 3E fish, Anabarilius grahami (Regan), and its evolutionary and genetic applications.</title>
        <authorList>
            <person name="Jiang W."/>
        </authorList>
    </citation>
    <scope>NUCLEOTIDE SEQUENCE [LARGE SCALE GENOMIC DNA]</scope>
    <source>
        <strain evidence="3">AG-KIZ</strain>
        <tissue evidence="3">Muscle</tissue>
    </source>
</reference>
<name>A0A3N0YHA0_ANAGA</name>
<organism evidence="3 4">
    <name type="scientific">Anabarilius grahami</name>
    <name type="common">Kanglang fish</name>
    <name type="synonym">Barilius grahami</name>
    <dbReference type="NCBI Taxonomy" id="495550"/>
    <lineage>
        <taxon>Eukaryota</taxon>
        <taxon>Metazoa</taxon>
        <taxon>Chordata</taxon>
        <taxon>Craniata</taxon>
        <taxon>Vertebrata</taxon>
        <taxon>Euteleostomi</taxon>
        <taxon>Actinopterygii</taxon>
        <taxon>Neopterygii</taxon>
        <taxon>Teleostei</taxon>
        <taxon>Ostariophysi</taxon>
        <taxon>Cypriniformes</taxon>
        <taxon>Xenocyprididae</taxon>
        <taxon>Xenocypridinae</taxon>
        <taxon>Xenocypridinae incertae sedis</taxon>
        <taxon>Anabarilius</taxon>
    </lineage>
</organism>
<dbReference type="SUPFAM" id="SSF56436">
    <property type="entry name" value="C-type lectin-like"/>
    <property type="match status" value="2"/>
</dbReference>
<dbReference type="CDD" id="cd00037">
    <property type="entry name" value="CLECT"/>
    <property type="match status" value="1"/>
</dbReference>
<keyword evidence="4" id="KW-1185">Reference proteome</keyword>
<feature type="domain" description="C-type lectin" evidence="2">
    <location>
        <begin position="18"/>
        <end position="132"/>
    </location>
</feature>
<keyword evidence="3" id="KW-0430">Lectin</keyword>
<dbReference type="AlphaFoldDB" id="A0A3N0YHA0"/>
<dbReference type="Gene3D" id="3.10.100.10">
    <property type="entry name" value="Mannose-Binding Protein A, subunit A"/>
    <property type="match status" value="2"/>
</dbReference>
<evidence type="ECO:0000259" key="2">
    <source>
        <dbReference type="PROSITE" id="PS50041"/>
    </source>
</evidence>
<dbReference type="PROSITE" id="PS50041">
    <property type="entry name" value="C_TYPE_LECTIN_2"/>
    <property type="match status" value="2"/>
</dbReference>
<dbReference type="Proteomes" id="UP000281406">
    <property type="component" value="Unassembled WGS sequence"/>
</dbReference>
<dbReference type="InterPro" id="IPR001304">
    <property type="entry name" value="C-type_lectin-like"/>
</dbReference>
<comment type="caution">
    <text evidence="3">The sequence shown here is derived from an EMBL/GenBank/DDBJ whole genome shotgun (WGS) entry which is preliminary data.</text>
</comment>
<dbReference type="Pfam" id="PF00059">
    <property type="entry name" value="Lectin_C"/>
    <property type="match status" value="2"/>
</dbReference>
<evidence type="ECO:0000256" key="1">
    <source>
        <dbReference type="SAM" id="SignalP"/>
    </source>
</evidence>
<feature type="signal peptide" evidence="1">
    <location>
        <begin position="1"/>
        <end position="19"/>
    </location>
</feature>
<keyword evidence="1" id="KW-0732">Signal</keyword>
<dbReference type="EMBL" id="RJVU01042551">
    <property type="protein sequence ID" value="ROL45533.1"/>
    <property type="molecule type" value="Genomic_DNA"/>
</dbReference>
<proteinExistence type="predicted"/>
<dbReference type="GO" id="GO:0030246">
    <property type="term" value="F:carbohydrate binding"/>
    <property type="evidence" value="ECO:0007669"/>
    <property type="project" value="UniProtKB-KW"/>
</dbReference>
<protein>
    <submittedName>
        <fullName evidence="3">C-type lectin domain family 17, member A</fullName>
    </submittedName>
</protein>
<feature type="chain" id="PRO_5018222270" evidence="1">
    <location>
        <begin position="20"/>
        <end position="256"/>
    </location>
</feature>
<feature type="domain" description="C-type lectin" evidence="2">
    <location>
        <begin position="127"/>
        <end position="247"/>
    </location>
</feature>
<dbReference type="SMART" id="SM00034">
    <property type="entry name" value="CLECT"/>
    <property type="match status" value="2"/>
</dbReference>
<dbReference type="OrthoDB" id="547680at2759"/>
<evidence type="ECO:0000313" key="4">
    <source>
        <dbReference type="Proteomes" id="UP000281406"/>
    </source>
</evidence>
<sequence length="256" mass="30066">MKASVTVLLFLSLFRLKLTVYRFHFFVNETMSWQDAQTHCRLHYDDLSTVRSKDLQKLSNNPLIKEDYFWIGLERDGQDINKWRWSEGGEATIKFWDNREPNNDHEKCGAVNKSTYKLCDSNCSGHLGFYCMMVFELILVQQESTWEEALEYCRQNYINLAIISSDDIMEEAQINSTAADTDDVWTGLRFLAGHWFWVNGEDLDYKVWSADGELQCPAMNQRCGVYDRTQNVWKPTDCEQRLNFLCVDKGYDRGNY</sequence>
<gene>
    <name evidence="3" type="ORF">DPX16_17649</name>
</gene>